<evidence type="ECO:0000313" key="9">
    <source>
        <dbReference type="EMBL" id="QFU98080.1"/>
    </source>
</evidence>
<dbReference type="GO" id="GO:0140359">
    <property type="term" value="F:ABC-type transporter activity"/>
    <property type="evidence" value="ECO:0007669"/>
    <property type="project" value="InterPro"/>
</dbReference>
<comment type="subcellular location">
    <subcellularLocation>
        <location evidence="6">Cell membrane</location>
        <topology evidence="6">Multi-pass membrane protein</topology>
    </subcellularLocation>
    <subcellularLocation>
        <location evidence="1">Membrane</location>
        <topology evidence="1">Multi-pass membrane protein</topology>
    </subcellularLocation>
</comment>
<dbReference type="OrthoDB" id="160207at2"/>
<dbReference type="AlphaFoldDB" id="A0A5P9QAD2"/>
<dbReference type="Pfam" id="PF01061">
    <property type="entry name" value="ABC2_membrane"/>
    <property type="match status" value="1"/>
</dbReference>
<dbReference type="PROSITE" id="PS51012">
    <property type="entry name" value="ABC_TM2"/>
    <property type="match status" value="1"/>
</dbReference>
<feature type="region of interest" description="Disordered" evidence="7">
    <location>
        <begin position="1"/>
        <end position="22"/>
    </location>
</feature>
<dbReference type="PANTHER" id="PTHR43229:SF2">
    <property type="entry name" value="NODULATION PROTEIN J"/>
    <property type="match status" value="1"/>
</dbReference>
<feature type="domain" description="ABC transmembrane type-2" evidence="8">
    <location>
        <begin position="42"/>
        <end position="264"/>
    </location>
</feature>
<dbReference type="PANTHER" id="PTHR43229">
    <property type="entry name" value="NODULATION PROTEIN J"/>
    <property type="match status" value="1"/>
</dbReference>
<keyword evidence="2 6" id="KW-0812">Transmembrane</keyword>
<dbReference type="GO" id="GO:0046677">
    <property type="term" value="P:response to antibiotic"/>
    <property type="evidence" value="ECO:0007669"/>
    <property type="project" value="UniProtKB-KW"/>
</dbReference>
<evidence type="ECO:0000256" key="2">
    <source>
        <dbReference type="ARBA" id="ARBA00022692"/>
    </source>
</evidence>
<evidence type="ECO:0000256" key="7">
    <source>
        <dbReference type="SAM" id="MobiDB-lite"/>
    </source>
</evidence>
<evidence type="ECO:0000256" key="1">
    <source>
        <dbReference type="ARBA" id="ARBA00004141"/>
    </source>
</evidence>
<protein>
    <recommendedName>
        <fullName evidence="6">Transport permease protein</fullName>
    </recommendedName>
</protein>
<keyword evidence="3 6" id="KW-1133">Transmembrane helix</keyword>
<keyword evidence="5" id="KW-0046">Antibiotic resistance</keyword>
<organism evidence="9 10">
    <name type="scientific">Luteimicrobium xylanilyticum</name>
    <dbReference type="NCBI Taxonomy" id="1133546"/>
    <lineage>
        <taxon>Bacteria</taxon>
        <taxon>Bacillati</taxon>
        <taxon>Actinomycetota</taxon>
        <taxon>Actinomycetes</taxon>
        <taxon>Micrococcales</taxon>
        <taxon>Luteimicrobium</taxon>
    </lineage>
</organism>
<dbReference type="EMBL" id="CP045529">
    <property type="protein sequence ID" value="QFU98080.1"/>
    <property type="molecule type" value="Genomic_DNA"/>
</dbReference>
<accession>A0A5P9QAD2</accession>
<gene>
    <name evidence="9" type="ORF">KDY119_01589</name>
</gene>
<evidence type="ECO:0000259" key="8">
    <source>
        <dbReference type="PROSITE" id="PS51012"/>
    </source>
</evidence>
<sequence>MSSHAATAPPDTGAPHAGPAPTRRRIAAQAAFETRAILRNGEQILVTVLLPLFLLVGLDRVHAVELDTSGATRIDFLTPGVLAVAVMSTALTSQAIATAFDRRNGVLRLMATTPLGRGGLLAGKVLGVLAVEVVQAVVLVVAALVLGWHPDAAGIPLAVVSALLGTAAFTALALLVAGTLRAEGVLALANLLLVVLIVAGGVLVPPAHLAGGWSHVAALLPSGALGDAMRGALLDGSVPVGPVLVLLAWTVVLGWATRRWFRWQ</sequence>
<keyword evidence="6" id="KW-1003">Cell membrane</keyword>
<comment type="similarity">
    <text evidence="6">Belongs to the ABC-2 integral membrane protein family.</text>
</comment>
<feature type="transmembrane region" description="Helical" evidence="6">
    <location>
        <begin position="154"/>
        <end position="177"/>
    </location>
</feature>
<evidence type="ECO:0000256" key="5">
    <source>
        <dbReference type="ARBA" id="ARBA00023251"/>
    </source>
</evidence>
<proteinExistence type="inferred from homology"/>
<evidence type="ECO:0000313" key="10">
    <source>
        <dbReference type="Proteomes" id="UP000326702"/>
    </source>
</evidence>
<keyword evidence="4 6" id="KW-0472">Membrane</keyword>
<evidence type="ECO:0000256" key="3">
    <source>
        <dbReference type="ARBA" id="ARBA00022989"/>
    </source>
</evidence>
<keyword evidence="10" id="KW-1185">Reference proteome</keyword>
<keyword evidence="6" id="KW-0813">Transport</keyword>
<dbReference type="RefSeq" id="WP_153022163.1">
    <property type="nucleotide sequence ID" value="NZ_BAABIH010000003.1"/>
</dbReference>
<dbReference type="InterPro" id="IPR051784">
    <property type="entry name" value="Nod_factor_ABC_transporter"/>
</dbReference>
<dbReference type="KEGG" id="lxl:KDY119_01589"/>
<feature type="transmembrane region" description="Helical" evidence="6">
    <location>
        <begin position="121"/>
        <end position="148"/>
    </location>
</feature>
<dbReference type="PIRSF" id="PIRSF006648">
    <property type="entry name" value="DrrB"/>
    <property type="match status" value="1"/>
</dbReference>
<evidence type="ECO:0000256" key="6">
    <source>
        <dbReference type="RuleBase" id="RU361157"/>
    </source>
</evidence>
<feature type="transmembrane region" description="Helical" evidence="6">
    <location>
        <begin position="184"/>
        <end position="204"/>
    </location>
</feature>
<dbReference type="Proteomes" id="UP000326702">
    <property type="component" value="Chromosome"/>
</dbReference>
<dbReference type="InterPro" id="IPR047817">
    <property type="entry name" value="ABC2_TM_bact-type"/>
</dbReference>
<dbReference type="InterPro" id="IPR013525">
    <property type="entry name" value="ABC2_TM"/>
</dbReference>
<feature type="transmembrane region" description="Helical" evidence="6">
    <location>
        <begin position="76"/>
        <end position="100"/>
    </location>
</feature>
<feature type="transmembrane region" description="Helical" evidence="6">
    <location>
        <begin position="238"/>
        <end position="256"/>
    </location>
</feature>
<dbReference type="GO" id="GO:0043190">
    <property type="term" value="C:ATP-binding cassette (ABC) transporter complex"/>
    <property type="evidence" value="ECO:0007669"/>
    <property type="project" value="InterPro"/>
</dbReference>
<feature type="transmembrane region" description="Helical" evidence="6">
    <location>
        <begin position="44"/>
        <end position="64"/>
    </location>
</feature>
<reference evidence="9 10" key="1">
    <citation type="submission" date="2019-10" db="EMBL/GenBank/DDBJ databases">
        <title>Genome sequence of Luteimicrobium xylanilyticum HY-24.</title>
        <authorList>
            <person name="Kim D.Y."/>
            <person name="Park H.-Y."/>
        </authorList>
    </citation>
    <scope>NUCLEOTIDE SEQUENCE [LARGE SCALE GENOMIC DNA]</scope>
    <source>
        <strain evidence="9 10">HY-24</strain>
    </source>
</reference>
<name>A0A5P9QAD2_9MICO</name>
<evidence type="ECO:0000256" key="4">
    <source>
        <dbReference type="ARBA" id="ARBA00023136"/>
    </source>
</evidence>
<dbReference type="InterPro" id="IPR000412">
    <property type="entry name" value="ABC_2_transport"/>
</dbReference>